<evidence type="ECO:0000313" key="3">
    <source>
        <dbReference type="EMBL" id="MFC0410826.1"/>
    </source>
</evidence>
<reference evidence="3 4" key="1">
    <citation type="submission" date="2024-09" db="EMBL/GenBank/DDBJ databases">
        <authorList>
            <person name="Sun Q."/>
            <person name="Mori K."/>
        </authorList>
    </citation>
    <scope>NUCLEOTIDE SEQUENCE [LARGE SCALE GENOMIC DNA]</scope>
    <source>
        <strain evidence="3 4">TBRC 5777</strain>
    </source>
</reference>
<dbReference type="InterPro" id="IPR042100">
    <property type="entry name" value="Bug_dom1"/>
</dbReference>
<dbReference type="SUPFAM" id="SSF53850">
    <property type="entry name" value="Periplasmic binding protein-like II"/>
    <property type="match status" value="1"/>
</dbReference>
<keyword evidence="2" id="KW-0732">Signal</keyword>
<dbReference type="PIRSF" id="PIRSF017082">
    <property type="entry name" value="YflP"/>
    <property type="match status" value="1"/>
</dbReference>
<accession>A0ABV6JYM7</accession>
<comment type="caution">
    <text evidence="3">The sequence shown here is derived from an EMBL/GenBank/DDBJ whole genome shotgun (WGS) entry which is preliminary data.</text>
</comment>
<dbReference type="InterPro" id="IPR005064">
    <property type="entry name" value="BUG"/>
</dbReference>
<proteinExistence type="inferred from homology"/>
<dbReference type="Proteomes" id="UP001589865">
    <property type="component" value="Unassembled WGS sequence"/>
</dbReference>
<gene>
    <name evidence="3" type="ORF">ACFFGY_21465</name>
</gene>
<dbReference type="CDD" id="cd07012">
    <property type="entry name" value="PBP2_Bug_TTT"/>
    <property type="match status" value="1"/>
</dbReference>
<evidence type="ECO:0000256" key="1">
    <source>
        <dbReference type="ARBA" id="ARBA00006987"/>
    </source>
</evidence>
<dbReference type="PANTHER" id="PTHR42928:SF5">
    <property type="entry name" value="BLR1237 PROTEIN"/>
    <property type="match status" value="1"/>
</dbReference>
<dbReference type="Gene3D" id="3.40.190.10">
    <property type="entry name" value="Periplasmic binding protein-like II"/>
    <property type="match status" value="1"/>
</dbReference>
<dbReference type="PANTHER" id="PTHR42928">
    <property type="entry name" value="TRICARBOXYLATE-BINDING PROTEIN"/>
    <property type="match status" value="1"/>
</dbReference>
<evidence type="ECO:0000256" key="2">
    <source>
        <dbReference type="SAM" id="SignalP"/>
    </source>
</evidence>
<evidence type="ECO:0000313" key="4">
    <source>
        <dbReference type="Proteomes" id="UP001589865"/>
    </source>
</evidence>
<organism evidence="3 4">
    <name type="scientific">Roseomonas elaeocarpi</name>
    <dbReference type="NCBI Taxonomy" id="907779"/>
    <lineage>
        <taxon>Bacteria</taxon>
        <taxon>Pseudomonadati</taxon>
        <taxon>Pseudomonadota</taxon>
        <taxon>Alphaproteobacteria</taxon>
        <taxon>Acetobacterales</taxon>
        <taxon>Roseomonadaceae</taxon>
        <taxon>Roseomonas</taxon>
    </lineage>
</organism>
<dbReference type="Gene3D" id="3.40.190.150">
    <property type="entry name" value="Bordetella uptake gene, domain 1"/>
    <property type="match status" value="1"/>
</dbReference>
<dbReference type="Pfam" id="PF03401">
    <property type="entry name" value="TctC"/>
    <property type="match status" value="1"/>
</dbReference>
<protein>
    <submittedName>
        <fullName evidence="3">Bug family tripartite tricarboxylate transporter substrate binding protein</fullName>
    </submittedName>
</protein>
<keyword evidence="4" id="KW-1185">Reference proteome</keyword>
<comment type="similarity">
    <text evidence="1">Belongs to the UPF0065 (bug) family.</text>
</comment>
<dbReference type="EMBL" id="JBHLUN010000017">
    <property type="protein sequence ID" value="MFC0410826.1"/>
    <property type="molecule type" value="Genomic_DNA"/>
</dbReference>
<sequence>MTITRRAALLGAASLPFAPAVLRAQEAFPNRPLRLVVPYAPGGSVDITGRLLAEQLQPILGQTVVVDNRGGAGGNLGAQNVVQGEKDGHTLLLGSASILAANKFLYRRSMTFDPITDLAPVTRVTTGTVFMTVNSKSPWKSFADVIAAAKKEPGKLTMGSSGTGTISHLTISKVCKAAGVDITHVPYRGGAPALQDMMAGNVDMMFDVIPLAMSQVRDGTVRVLAAGSAERVTYVPELKDVPGMKELLPGSNIDMQSWYGINLPKGVPADRVGKLHDAVVQVVKSDAFKGRMEPLGFTSVWDETPAAYGDYTRSQEAVWKALVEESGASLD</sequence>
<feature type="chain" id="PRO_5047420101" evidence="2">
    <location>
        <begin position="24"/>
        <end position="331"/>
    </location>
</feature>
<dbReference type="RefSeq" id="WP_377046580.1">
    <property type="nucleotide sequence ID" value="NZ_JBHLUN010000017.1"/>
</dbReference>
<name>A0ABV6JYM7_9PROT</name>
<feature type="signal peptide" evidence="2">
    <location>
        <begin position="1"/>
        <end position="23"/>
    </location>
</feature>